<dbReference type="Pfam" id="PF03221">
    <property type="entry name" value="HTH_Tnp_Tc5"/>
    <property type="match status" value="1"/>
</dbReference>
<dbReference type="GO" id="GO:0003677">
    <property type="term" value="F:DNA binding"/>
    <property type="evidence" value="ECO:0007669"/>
    <property type="project" value="UniProtKB-KW"/>
</dbReference>
<organism evidence="5 6">
    <name type="scientific">Bombus terrestris</name>
    <name type="common">Buff-tailed bumblebee</name>
    <name type="synonym">Apis terrestris</name>
    <dbReference type="NCBI Taxonomy" id="30195"/>
    <lineage>
        <taxon>Eukaryota</taxon>
        <taxon>Metazoa</taxon>
        <taxon>Ecdysozoa</taxon>
        <taxon>Arthropoda</taxon>
        <taxon>Hexapoda</taxon>
        <taxon>Insecta</taxon>
        <taxon>Pterygota</taxon>
        <taxon>Neoptera</taxon>
        <taxon>Endopterygota</taxon>
        <taxon>Hymenoptera</taxon>
        <taxon>Apocrita</taxon>
        <taxon>Aculeata</taxon>
        <taxon>Apoidea</taxon>
        <taxon>Anthophila</taxon>
        <taxon>Apidae</taxon>
        <taxon>Bombus</taxon>
        <taxon>Bombus</taxon>
    </lineage>
</organism>
<reference evidence="6" key="1">
    <citation type="submission" date="2025-08" db="UniProtKB">
        <authorList>
            <consortium name="RefSeq"/>
        </authorList>
    </citation>
    <scope>IDENTIFICATION</scope>
</reference>
<dbReference type="Proteomes" id="UP000835206">
    <property type="component" value="Chromosome 3"/>
</dbReference>
<keyword evidence="5" id="KW-1185">Reference proteome</keyword>
<feature type="compositionally biased region" description="Polar residues" evidence="3">
    <location>
        <begin position="626"/>
        <end position="642"/>
    </location>
</feature>
<dbReference type="GeneID" id="100647371"/>
<sequence length="726" mass="83774">SGVLNRRYFILFQHRFSNTNKINEKITMKAVKEQLFEWACKKYAMNSPLDRRLLREKALELARISGSNGFKCSDRWLTTFLKEYGFSTDLTSQPGLMFTDYRDWIDLMRSTIVKYRHEDLFHADELTMYSDVLPSGIPCNGVKDPRETDSSRNRVTVLMSCNSSGTTKLPLFVCGPYASKITAKEHVYNHSEDSCIGNQLFRSWLSNVNDRMIESNRKILLFLRRGRARALKDFVASNVRLVYFPEHFPAFLRPLRRDVFHYVKMVFRQRYAERLKRYTMKWNLDDILASLIEAWESIPRELIVFSFQRTHFRTDDCFLRIDCDCWDSLKVGISFKKFVTFDDGLSSEPTTYEKNHRCRCYELSNRKNVKQTDNDTVDSALKNMPQGISEATVPKLPNESDRNLRATPLNVKNRTCRKYDCSMATSRVNDNASIATITYNTIKENLVEASSGRRKSRKRIYSETQFSTKEWNGTRCAPEQRNIKNTFVSKYPNVIRSSSFGDGTFQTEANEIRESLQPVVDKASTLSSISTTESNSTNDLIGNINATERETIRISERYVIRNNLTRFGRLNNEQGDAKSKCRNRGIVRSSILDKFNQPSTSTNNCNVTSEMIGQDTAQLRMENRSRSQSSNVVANNESSLPSVHQKILNFTKQKRRNSLSDNSEDDSETSEPREKKLKTNHNWSKQFETSFVFGSSDTDYSFGAQRNKNIVESGIFNISPFISPRG</sequence>
<proteinExistence type="predicted"/>
<name>A0A9B0BLZ9_BOMTE</name>
<dbReference type="InterPro" id="IPR009057">
    <property type="entry name" value="Homeodomain-like_sf"/>
</dbReference>
<dbReference type="KEGG" id="bter:100647371"/>
<dbReference type="Pfam" id="PF03184">
    <property type="entry name" value="DDE_1"/>
    <property type="match status" value="1"/>
</dbReference>
<dbReference type="SUPFAM" id="SSF46689">
    <property type="entry name" value="Homeodomain-like"/>
    <property type="match status" value="1"/>
</dbReference>
<dbReference type="Gene3D" id="1.10.10.60">
    <property type="entry name" value="Homeodomain-like"/>
    <property type="match status" value="1"/>
</dbReference>
<feature type="domain" description="HTH CENPB-type" evidence="4">
    <location>
        <begin position="19"/>
        <end position="90"/>
    </location>
</feature>
<keyword evidence="2" id="KW-0238">DNA-binding</keyword>
<gene>
    <name evidence="6" type="primary">LOC100647371</name>
</gene>
<dbReference type="GO" id="GO:0005634">
    <property type="term" value="C:nucleus"/>
    <property type="evidence" value="ECO:0007669"/>
    <property type="project" value="UniProtKB-SubCell"/>
</dbReference>
<dbReference type="RefSeq" id="XP_003394406.3">
    <property type="nucleotide sequence ID" value="XM_003394358.4"/>
</dbReference>
<evidence type="ECO:0000313" key="5">
    <source>
        <dbReference type="Proteomes" id="UP000835206"/>
    </source>
</evidence>
<evidence type="ECO:0000256" key="1">
    <source>
        <dbReference type="ARBA" id="ARBA00004123"/>
    </source>
</evidence>
<dbReference type="AlphaFoldDB" id="A0A9B0BLZ9"/>
<evidence type="ECO:0000313" key="6">
    <source>
        <dbReference type="RefSeq" id="XP_003394406.3"/>
    </source>
</evidence>
<dbReference type="InterPro" id="IPR004875">
    <property type="entry name" value="DDE_SF_endonuclease_dom"/>
</dbReference>
<evidence type="ECO:0000256" key="3">
    <source>
        <dbReference type="SAM" id="MobiDB-lite"/>
    </source>
</evidence>
<dbReference type="OrthoDB" id="125347at2759"/>
<accession>A0A9B0BLZ9</accession>
<evidence type="ECO:0000256" key="2">
    <source>
        <dbReference type="ARBA" id="ARBA00023125"/>
    </source>
</evidence>
<comment type="subcellular location">
    <subcellularLocation>
        <location evidence="1">Nucleus</location>
    </subcellularLocation>
</comment>
<dbReference type="PROSITE" id="PS51253">
    <property type="entry name" value="HTH_CENPB"/>
    <property type="match status" value="1"/>
</dbReference>
<evidence type="ECO:0000259" key="4">
    <source>
        <dbReference type="PROSITE" id="PS51253"/>
    </source>
</evidence>
<dbReference type="InterPro" id="IPR006600">
    <property type="entry name" value="HTH_CenpB_DNA-bd_dom"/>
</dbReference>
<feature type="non-terminal residue" evidence="6">
    <location>
        <position position="1"/>
    </location>
</feature>
<feature type="region of interest" description="Disordered" evidence="3">
    <location>
        <begin position="620"/>
        <end position="681"/>
    </location>
</feature>
<protein>
    <submittedName>
        <fullName evidence="6">Uncharacterized protein LOC100647371</fullName>
    </submittedName>
</protein>